<reference evidence="2 3" key="1">
    <citation type="submission" date="2017-08" db="EMBL/GenBank/DDBJ databases">
        <title>Harnessing the power of phylogenomics to disentangle the directionality and signatures of interkingdom host jumping in the parasitic fungal genus Tolypocladium.</title>
        <authorList>
            <person name="Quandt C.A."/>
            <person name="Patterson W."/>
            <person name="Spatafora J.W."/>
        </authorList>
    </citation>
    <scope>NUCLEOTIDE SEQUENCE [LARGE SCALE GENOMIC DNA]</scope>
    <source>
        <strain evidence="2 3">CBS 113982</strain>
    </source>
</reference>
<feature type="compositionally biased region" description="Basic and acidic residues" evidence="1">
    <location>
        <begin position="18"/>
        <end position="28"/>
    </location>
</feature>
<feature type="compositionally biased region" description="Basic residues" evidence="1">
    <location>
        <begin position="418"/>
        <end position="435"/>
    </location>
</feature>
<dbReference type="OrthoDB" id="5153952at2759"/>
<feature type="compositionally biased region" description="Basic residues" evidence="1">
    <location>
        <begin position="222"/>
        <end position="240"/>
    </location>
</feature>
<sequence>RVKRPPETRSGGGHPCRSCRDGPEEQRCPSRPRPRGPHATPRNARHQTPDTRTTMISSNTRASRSSRYSSPAQPHGDGGSGSWSGPLEVSRGSANEGSRALMARWLEPSVQAKPSFEEAGLARYGVLETMAPLGAMPKPKKQAGESGSTVRKIILRPSGANSAAAANTNAAREAAAEPKAQPTSAPASPPPPSPVQPAPARRISLSVKVDDAEDDEYDPKGSTRRRRSKRVSLPAKKTRHSVTGERSDSVIMARTAATPKPSTPRKRPRRPDPEDKEFTDKVVEAAVDEALKHYRYPTAWALRTLYDEKCDDAEFVAMIEDVFRQTADPETVDEFSRLVEDKKREGKRDNQGCYYFVPPTTNSRFTPHKPKPAPYAGLLRDPDGAAQAAGETQRAAKRAKPAHGSPRRTTASGVAKVRTPRSSRGSRHARAHAHARRDSGTSISSLSSAMSLSLSSPEAEAGVDASPSLRPLRGEPGRAPGTKSHHDADAPKSQPITTRGKALASSKQAVSNTSESNSPPHPHHHRRHSSGRTRAARHSSAPDDASMPGRLAAPELSPNLPPKTAARSAKAGVKAAMPDDEDDPFWDRRRDARRVTNGYSAHESSVRDGDEEPIETPARKTRKTRQSLAAPVGTRATRSASKRPVDEAERTDSPAAFSWQGDGDSMFGSRAATPTALRPTKKQRTGLRVKS</sequence>
<feature type="compositionally biased region" description="Basic and acidic residues" evidence="1">
    <location>
        <begin position="585"/>
        <end position="594"/>
    </location>
</feature>
<keyword evidence="3" id="KW-1185">Reference proteome</keyword>
<dbReference type="STRING" id="45235.A0A2K3QFY4"/>
<feature type="compositionally biased region" description="Basic residues" evidence="1">
    <location>
        <begin position="679"/>
        <end position="691"/>
    </location>
</feature>
<feature type="compositionally biased region" description="Low complexity" evidence="1">
    <location>
        <begin position="565"/>
        <end position="576"/>
    </location>
</feature>
<protein>
    <submittedName>
        <fullName evidence="2">Uncharacterized protein</fullName>
    </submittedName>
</protein>
<dbReference type="GO" id="GO:0032221">
    <property type="term" value="C:Rpd3S complex"/>
    <property type="evidence" value="ECO:0007669"/>
    <property type="project" value="TreeGrafter"/>
</dbReference>
<dbReference type="Proteomes" id="UP000236621">
    <property type="component" value="Unassembled WGS sequence"/>
</dbReference>
<feature type="compositionally biased region" description="Low complexity" evidence="1">
    <location>
        <begin position="160"/>
        <end position="186"/>
    </location>
</feature>
<dbReference type="PANTHER" id="PTHR47636">
    <property type="entry name" value="TRANSCRIPTIONAL REGULATORY PROTEIN RCO1"/>
    <property type="match status" value="1"/>
</dbReference>
<evidence type="ECO:0000313" key="2">
    <source>
        <dbReference type="EMBL" id="PNY26454.1"/>
    </source>
</evidence>
<feature type="region of interest" description="Disordered" evidence="1">
    <location>
        <begin position="131"/>
        <end position="278"/>
    </location>
</feature>
<comment type="caution">
    <text evidence="2">The sequence shown here is derived from an EMBL/GenBank/DDBJ whole genome shotgun (WGS) entry which is preliminary data.</text>
</comment>
<dbReference type="GO" id="GO:0006357">
    <property type="term" value="P:regulation of transcription by RNA polymerase II"/>
    <property type="evidence" value="ECO:0007669"/>
    <property type="project" value="TreeGrafter"/>
</dbReference>
<feature type="compositionally biased region" description="Low complexity" evidence="1">
    <location>
        <begin position="384"/>
        <end position="393"/>
    </location>
</feature>
<name>A0A2K3QFY4_9HYPO</name>
<feature type="compositionally biased region" description="Basic residues" evidence="1">
    <location>
        <begin position="521"/>
        <end position="537"/>
    </location>
</feature>
<feature type="non-terminal residue" evidence="2">
    <location>
        <position position="691"/>
    </location>
</feature>
<accession>A0A2K3QFY4</accession>
<feature type="non-terminal residue" evidence="2">
    <location>
        <position position="1"/>
    </location>
</feature>
<feature type="compositionally biased region" description="Basic and acidic residues" evidence="1">
    <location>
        <begin position="643"/>
        <end position="652"/>
    </location>
</feature>
<dbReference type="PANTHER" id="PTHR47636:SF1">
    <property type="entry name" value="TRANSCRIPTIONAL REGULATORY PROTEIN RCO1"/>
    <property type="match status" value="1"/>
</dbReference>
<feature type="compositionally biased region" description="Polar residues" evidence="1">
    <location>
        <begin position="505"/>
        <end position="517"/>
    </location>
</feature>
<evidence type="ECO:0000313" key="3">
    <source>
        <dbReference type="Proteomes" id="UP000236621"/>
    </source>
</evidence>
<feature type="compositionally biased region" description="Low complexity" evidence="1">
    <location>
        <begin position="57"/>
        <end position="70"/>
    </location>
</feature>
<dbReference type="InterPro" id="IPR052819">
    <property type="entry name" value="Chromatin_regulatory_protein"/>
</dbReference>
<proteinExistence type="predicted"/>
<feature type="compositionally biased region" description="Low complexity" evidence="1">
    <location>
        <begin position="440"/>
        <end position="456"/>
    </location>
</feature>
<dbReference type="EMBL" id="NRSZ01000549">
    <property type="protein sequence ID" value="PNY26454.1"/>
    <property type="molecule type" value="Genomic_DNA"/>
</dbReference>
<organism evidence="2 3">
    <name type="scientific">Tolypocladium capitatum</name>
    <dbReference type="NCBI Taxonomy" id="45235"/>
    <lineage>
        <taxon>Eukaryota</taxon>
        <taxon>Fungi</taxon>
        <taxon>Dikarya</taxon>
        <taxon>Ascomycota</taxon>
        <taxon>Pezizomycotina</taxon>
        <taxon>Sordariomycetes</taxon>
        <taxon>Hypocreomycetidae</taxon>
        <taxon>Hypocreales</taxon>
        <taxon>Ophiocordycipitaceae</taxon>
        <taxon>Tolypocladium</taxon>
    </lineage>
</organism>
<feature type="compositionally biased region" description="Pro residues" evidence="1">
    <location>
        <begin position="187"/>
        <end position="197"/>
    </location>
</feature>
<feature type="region of interest" description="Disordered" evidence="1">
    <location>
        <begin position="1"/>
        <end position="96"/>
    </location>
</feature>
<gene>
    <name evidence="2" type="ORF">TCAP_03613</name>
</gene>
<feature type="region of interest" description="Disordered" evidence="1">
    <location>
        <begin position="343"/>
        <end position="691"/>
    </location>
</feature>
<evidence type="ECO:0000256" key="1">
    <source>
        <dbReference type="SAM" id="MobiDB-lite"/>
    </source>
</evidence>
<dbReference type="AlphaFoldDB" id="A0A2K3QFY4"/>